<reference evidence="1 3" key="1">
    <citation type="submission" date="2014-04" db="EMBL/GenBank/DDBJ databases">
        <authorList>
            <consortium name="DOE Joint Genome Institute"/>
            <person name="Kuo A."/>
            <person name="Zuccaro A."/>
            <person name="Kohler A."/>
            <person name="Nagy L.G."/>
            <person name="Floudas D."/>
            <person name="Copeland A."/>
            <person name="Barry K.W."/>
            <person name="Cichocki N."/>
            <person name="Veneault-Fourrey C."/>
            <person name="LaButti K."/>
            <person name="Lindquist E.A."/>
            <person name="Lipzen A."/>
            <person name="Lundell T."/>
            <person name="Morin E."/>
            <person name="Murat C."/>
            <person name="Sun H."/>
            <person name="Tunlid A."/>
            <person name="Henrissat B."/>
            <person name="Grigoriev I.V."/>
            <person name="Hibbett D.S."/>
            <person name="Martin F."/>
            <person name="Nordberg H.P."/>
            <person name="Cantor M.N."/>
            <person name="Hua S.X."/>
        </authorList>
    </citation>
    <scope>NUCLEOTIDE SEQUENCE [LARGE SCALE GENOMIC DNA]</scope>
    <source>
        <strain evidence="1 3">MAFF 305830</strain>
    </source>
</reference>
<evidence type="ECO:0000313" key="3">
    <source>
        <dbReference type="Proteomes" id="UP000054097"/>
    </source>
</evidence>
<dbReference type="EMBL" id="KN824305">
    <property type="protein sequence ID" value="KIM26502.1"/>
    <property type="molecule type" value="Genomic_DNA"/>
</dbReference>
<accession>A0A0C2WB32</accession>
<evidence type="ECO:0000313" key="1">
    <source>
        <dbReference type="EMBL" id="KIM23593.1"/>
    </source>
</evidence>
<gene>
    <name evidence="2" type="ORF">M408DRAFT_25222</name>
    <name evidence="1" type="ORF">M408DRAFT_27808</name>
</gene>
<sequence>MQGRTLDLMKSLPYETWVRSMQFYAYDQPEGALPLLAVSMAWQYDLLRTPELWNTIYLDGGHDEDCRAECFFHLSRNEPVHLILRGNTQSMSSMIRHRHRISTLVFLSKPPEVISITTLAFRSQFFEGHSFPNLLHIYVEQLGSYPAAIVPDTLIIACPALIGLHSAYISSEIIFVLPSSAKTASIASFGKTEFSKDLGNRFECLFVYTPFHPEDGQWFNLFTSPTTHLEEFELVCGEGFISSPIRRPRTESSQNYISPIQAFVAVPHHGLRILRVIMPWGDMKQLVPSFPTLTALRELELTLDYSSPLMRLWDLSPLTIADIGRLRKLSIASTEMGPIGLNRHNVALVIELFSEAGVLWDLRELRLTFPRMRSLRIPAILQLLQTTKRLRELHLLACEPFAAWQNSVRVLLGNLEKLVILKEDYLAHLEVPRLVCLTCMQDVADRRTLTRPLANQIEAITISFIIFFEWAQLVVAKDVASQPFPRLLELHAISQNWVCRHPVGILNLSALRVVSFVRDAGNLSTSDNGEEEGCLNQFMLELLFSPESCPRLHTIRSITYPSWALATAMFQRRNSLNAVTPIVSFWLPWYPQISILEIVSQAMGQTIGDNSPQLLIAVQIDRIIRQREADYWIYCIMSGYIRCILGDEKTGDDKVSTKMHLMDLSPMSTSTTVHDIFTKDDWIAHIGQTSHCYGEPFCLRQRGSEMVHIGPGTLYGKLNARSLQNNSLKTRNNL</sequence>
<organism evidence="1 3">
    <name type="scientific">Serendipita vermifera MAFF 305830</name>
    <dbReference type="NCBI Taxonomy" id="933852"/>
    <lineage>
        <taxon>Eukaryota</taxon>
        <taxon>Fungi</taxon>
        <taxon>Dikarya</taxon>
        <taxon>Basidiomycota</taxon>
        <taxon>Agaricomycotina</taxon>
        <taxon>Agaricomycetes</taxon>
        <taxon>Sebacinales</taxon>
        <taxon>Serendipitaceae</taxon>
        <taxon>Serendipita</taxon>
    </lineage>
</organism>
<protein>
    <submittedName>
        <fullName evidence="1">Uncharacterized protein</fullName>
    </submittedName>
</protein>
<reference evidence="1" key="3">
    <citation type="submission" date="2015-02" db="EMBL/GenBank/DDBJ databases">
        <title>Evolutionary Origins and Diversification of the Mycorrhizal Mutualists.</title>
        <authorList>
            <consortium name="DOE Joint Genome Institute"/>
            <consortium name="Mycorrhizal Genomics Consortium"/>
            <person name="Kohler A."/>
            <person name="Kuo A."/>
            <person name="Nagy L.G."/>
            <person name="Floudas D."/>
            <person name="Copeland A."/>
            <person name="Barry K.W."/>
            <person name="Cichocki N."/>
            <person name="Veneault-Fourrey C."/>
            <person name="LaButti K."/>
            <person name="Lindquist E.A."/>
            <person name="Lipzen A."/>
            <person name="Lundell T."/>
            <person name="Morin E."/>
            <person name="Murat C."/>
            <person name="Riley R."/>
            <person name="Ohm R."/>
            <person name="Sun H."/>
            <person name="Tunlid A."/>
            <person name="Henrissat B."/>
            <person name="Grigoriev I.V."/>
            <person name="Hibbett D.S."/>
            <person name="Martin F."/>
        </authorList>
    </citation>
    <scope>NUCLEOTIDE SEQUENCE</scope>
    <source>
        <strain evidence="1">MAFF 305830</strain>
    </source>
</reference>
<reference evidence="3" key="2">
    <citation type="submission" date="2015-01" db="EMBL/GenBank/DDBJ databases">
        <title>Evolutionary Origins and Diversification of the Mycorrhizal Mutualists.</title>
        <authorList>
            <consortium name="DOE Joint Genome Institute"/>
            <consortium name="Mycorrhizal Genomics Consortium"/>
            <person name="Kohler A."/>
            <person name="Kuo A."/>
            <person name="Nagy L.G."/>
            <person name="Floudas D."/>
            <person name="Copeland A."/>
            <person name="Barry K.W."/>
            <person name="Cichocki N."/>
            <person name="Veneault-Fourrey C."/>
            <person name="LaButti K."/>
            <person name="Lindquist E.A."/>
            <person name="Lipzen A."/>
            <person name="Lundell T."/>
            <person name="Morin E."/>
            <person name="Murat C."/>
            <person name="Riley R."/>
            <person name="Ohm R."/>
            <person name="Sun H."/>
            <person name="Tunlid A."/>
            <person name="Henrissat B."/>
            <person name="Grigoriev I.V."/>
            <person name="Hibbett D.S."/>
            <person name="Martin F."/>
        </authorList>
    </citation>
    <scope>NUCLEOTIDE SEQUENCE [LARGE SCALE GENOMIC DNA]</scope>
    <source>
        <strain evidence="2 3">MAFF 305830</strain>
    </source>
</reference>
<dbReference type="Proteomes" id="UP000054097">
    <property type="component" value="Unassembled WGS sequence"/>
</dbReference>
<name>A0A0C2WB32_SERVB</name>
<proteinExistence type="predicted"/>
<evidence type="ECO:0000313" key="2">
    <source>
        <dbReference type="EMBL" id="KIM26502.1"/>
    </source>
</evidence>
<dbReference type="AlphaFoldDB" id="A0A0C2WB32"/>
<dbReference type="EMBL" id="KN824335">
    <property type="protein sequence ID" value="KIM23593.1"/>
    <property type="molecule type" value="Genomic_DNA"/>
</dbReference>
<keyword evidence="3" id="KW-1185">Reference proteome</keyword>
<dbReference type="HOGENOM" id="CLU_372199_0_0_1"/>